<dbReference type="EMBL" id="FOLQ01000005">
    <property type="protein sequence ID" value="SFD47833.1"/>
    <property type="molecule type" value="Genomic_DNA"/>
</dbReference>
<evidence type="ECO:0000313" key="2">
    <source>
        <dbReference type="Proteomes" id="UP000198598"/>
    </source>
</evidence>
<organism evidence="1 2">
    <name type="scientific">Spirosoma endophyticum</name>
    <dbReference type="NCBI Taxonomy" id="662367"/>
    <lineage>
        <taxon>Bacteria</taxon>
        <taxon>Pseudomonadati</taxon>
        <taxon>Bacteroidota</taxon>
        <taxon>Cytophagia</taxon>
        <taxon>Cytophagales</taxon>
        <taxon>Cytophagaceae</taxon>
        <taxon>Spirosoma</taxon>
    </lineage>
</organism>
<sequence length="75" mass="8363">MDAQKLISGKTAVQAAKEAFRPVREKLPNSWLKDILSKEPALNAEPHLTRLKNIRLGRVAPTADESELFQSVLPQ</sequence>
<gene>
    <name evidence="1" type="ORF">SAMN05216167_105168</name>
</gene>
<reference evidence="1 2" key="1">
    <citation type="submission" date="2016-10" db="EMBL/GenBank/DDBJ databases">
        <authorList>
            <person name="de Groot N.N."/>
        </authorList>
    </citation>
    <scope>NUCLEOTIDE SEQUENCE [LARGE SCALE GENOMIC DNA]</scope>
    <source>
        <strain evidence="1 2">DSM 26130</strain>
    </source>
</reference>
<dbReference type="RefSeq" id="WP_093827572.1">
    <property type="nucleotide sequence ID" value="NZ_FOLQ01000005.1"/>
</dbReference>
<keyword evidence="2" id="KW-1185">Reference proteome</keyword>
<dbReference type="STRING" id="662367.SAMN05216167_105168"/>
<evidence type="ECO:0000313" key="1">
    <source>
        <dbReference type="EMBL" id="SFD47833.1"/>
    </source>
</evidence>
<dbReference type="AlphaFoldDB" id="A0A1I1SV98"/>
<name>A0A1I1SV98_9BACT</name>
<proteinExistence type="predicted"/>
<protein>
    <submittedName>
        <fullName evidence="1">Uncharacterized protein</fullName>
    </submittedName>
</protein>
<dbReference type="Proteomes" id="UP000198598">
    <property type="component" value="Unassembled WGS sequence"/>
</dbReference>
<accession>A0A1I1SV98</accession>